<evidence type="ECO:0000313" key="3">
    <source>
        <dbReference type="Proteomes" id="UP001285521"/>
    </source>
</evidence>
<reference evidence="2 3" key="1">
    <citation type="submission" date="2023-11" db="EMBL/GenBank/DDBJ databases">
        <title>Lentzea sokolovensis, sp. nov., Lentzea kristufkii, sp. nov., and Lentzea miocenensis, sp. nov., rare actinobacteria from Sokolov Coal Basin, Miocene lacustrine sediment, Czech Republic.</title>
        <authorList>
            <person name="Lara A."/>
            <person name="Kotroba L."/>
            <person name="Nouioui I."/>
            <person name="Neumann-Schaal M."/>
            <person name="Mast Y."/>
            <person name="Chronakova A."/>
        </authorList>
    </citation>
    <scope>NUCLEOTIDE SEQUENCE [LARGE SCALE GENOMIC DNA]</scope>
    <source>
        <strain evidence="2 3">BCCO 10_0856</strain>
    </source>
</reference>
<organism evidence="2 3">
    <name type="scientific">Lentzea miocenica</name>
    <dbReference type="NCBI Taxonomy" id="3095431"/>
    <lineage>
        <taxon>Bacteria</taxon>
        <taxon>Bacillati</taxon>
        <taxon>Actinomycetota</taxon>
        <taxon>Actinomycetes</taxon>
        <taxon>Pseudonocardiales</taxon>
        <taxon>Pseudonocardiaceae</taxon>
        <taxon>Lentzea</taxon>
    </lineage>
</organism>
<name>A0ABU4SUA2_9PSEU</name>
<evidence type="ECO:0000313" key="2">
    <source>
        <dbReference type="EMBL" id="MDX8029397.1"/>
    </source>
</evidence>
<comment type="caution">
    <text evidence="2">The sequence shown here is derived from an EMBL/GenBank/DDBJ whole genome shotgun (WGS) entry which is preliminary data.</text>
</comment>
<dbReference type="RefSeq" id="WP_319964405.1">
    <property type="nucleotide sequence ID" value="NZ_JAXAVW010000003.1"/>
</dbReference>
<sequence>MAKLVRRQHVVSQFYLKGFANEANQLRRVVLPGDKSHIVSSSDASVIRDFYTVTLPDGSQSDIFERTFSEIEKPAADALRSVREGEWSLRDEPRAALSLWIALQHLRGEDVRSSQTQFKATLIRLTVGVSGKAALREIIEKAEARTISDEELEWEWQDLTKPGGPTLMPEINGHLKVLMSLHNGMSRYLYDAHWTVFRFTRRALVTSDRPVAMTVAPDYPPEHGVGIFTADAFLVPLSRRAAVMIQPRDRTPDANAPDFEIAGTAMVARSINQEIVRHASRSIYHHPDDSPLEGLYLPQPGRRDPNADIGSGLIKEEGLFAGLSKEQLKAFSPPSPSANDSKGMTIKDLPWPIPGRIKPER</sequence>
<feature type="region of interest" description="Disordered" evidence="1">
    <location>
        <begin position="283"/>
        <end position="310"/>
    </location>
</feature>
<proteinExistence type="predicted"/>
<evidence type="ECO:0000256" key="1">
    <source>
        <dbReference type="SAM" id="MobiDB-lite"/>
    </source>
</evidence>
<dbReference type="Proteomes" id="UP001285521">
    <property type="component" value="Unassembled WGS sequence"/>
</dbReference>
<dbReference type="Pfam" id="PF14022">
    <property type="entry name" value="DUF4238"/>
    <property type="match status" value="1"/>
</dbReference>
<gene>
    <name evidence="2" type="ORF">SK803_04205</name>
</gene>
<keyword evidence="3" id="KW-1185">Reference proteome</keyword>
<feature type="region of interest" description="Disordered" evidence="1">
    <location>
        <begin position="325"/>
        <end position="361"/>
    </location>
</feature>
<protein>
    <submittedName>
        <fullName evidence="2">DUF4238 domain-containing protein</fullName>
    </submittedName>
</protein>
<accession>A0ABU4SUA2</accession>
<dbReference type="InterPro" id="IPR025332">
    <property type="entry name" value="DUF4238"/>
</dbReference>
<dbReference type="EMBL" id="JAXAVW010000003">
    <property type="protein sequence ID" value="MDX8029397.1"/>
    <property type="molecule type" value="Genomic_DNA"/>
</dbReference>
<reference evidence="2 3" key="2">
    <citation type="submission" date="2023-11" db="EMBL/GenBank/DDBJ databases">
        <authorList>
            <person name="Lara A.C."/>
            <person name="Chronakova A."/>
        </authorList>
    </citation>
    <scope>NUCLEOTIDE SEQUENCE [LARGE SCALE GENOMIC DNA]</scope>
    <source>
        <strain evidence="2 3">BCCO 10_0856</strain>
    </source>
</reference>